<dbReference type="Gene3D" id="3.40.190.290">
    <property type="match status" value="1"/>
</dbReference>
<comment type="similarity">
    <text evidence="1">Belongs to the LysR transcriptional regulatory family.</text>
</comment>
<dbReference type="PANTHER" id="PTHR30537:SF5">
    <property type="entry name" value="HTH-TYPE TRANSCRIPTIONAL ACTIVATOR TTDR-RELATED"/>
    <property type="match status" value="1"/>
</dbReference>
<keyword evidence="3" id="KW-0238">DNA-binding</keyword>
<keyword evidence="2" id="KW-0805">Transcription regulation</keyword>
<dbReference type="Proteomes" id="UP001597304">
    <property type="component" value="Unassembled WGS sequence"/>
</dbReference>
<evidence type="ECO:0000256" key="4">
    <source>
        <dbReference type="ARBA" id="ARBA00023163"/>
    </source>
</evidence>
<dbReference type="Gene3D" id="1.10.10.10">
    <property type="entry name" value="Winged helix-like DNA-binding domain superfamily/Winged helix DNA-binding domain"/>
    <property type="match status" value="1"/>
</dbReference>
<proteinExistence type="inferred from homology"/>
<evidence type="ECO:0000313" key="6">
    <source>
        <dbReference type="EMBL" id="MFD1710508.1"/>
    </source>
</evidence>
<dbReference type="InterPro" id="IPR000847">
    <property type="entry name" value="LysR_HTH_N"/>
</dbReference>
<gene>
    <name evidence="6" type="ORF">ACFSF0_07810</name>
</gene>
<dbReference type="InterPro" id="IPR036390">
    <property type="entry name" value="WH_DNA-bd_sf"/>
</dbReference>
<dbReference type="SUPFAM" id="SSF53850">
    <property type="entry name" value="Periplasmic binding protein-like II"/>
    <property type="match status" value="1"/>
</dbReference>
<sequence length="322" mass="34356">MDRLTSMRVFALAAQAGTLSGAARILDISPAMATKHVDALEARLGVKLLHRTTRKLTLTETGETYLDTVQRVLAELDEADASATSQRTLATGLLRFNTPLAFGVRHIAPLMPAFNRAHPAVTVELGMTDAAVNLVDERWDLAVRIGPLHDDSLQARRLGDCQMMLCAAPAYLDAHGEPRSVADLAQHNCLGYTLSATNSASLWRFGRDGSVRQPIQGNLRANSGDALRAAAIGGQGLVYEPSFIVGHDVAQGALQVLTLDHPPHDLGGIHAVWPANRHPPAKVRAMVDFLVQALGDVSNPICSAVATAQPAKPKRSRATQSG</sequence>
<keyword evidence="4" id="KW-0804">Transcription</keyword>
<dbReference type="Pfam" id="PF03466">
    <property type="entry name" value="LysR_substrate"/>
    <property type="match status" value="1"/>
</dbReference>
<dbReference type="InterPro" id="IPR036388">
    <property type="entry name" value="WH-like_DNA-bd_sf"/>
</dbReference>
<keyword evidence="7" id="KW-1185">Reference proteome</keyword>
<evidence type="ECO:0000256" key="1">
    <source>
        <dbReference type="ARBA" id="ARBA00009437"/>
    </source>
</evidence>
<dbReference type="CDD" id="cd08422">
    <property type="entry name" value="PBP2_CrgA_like"/>
    <property type="match status" value="1"/>
</dbReference>
<dbReference type="InterPro" id="IPR005119">
    <property type="entry name" value="LysR_subst-bd"/>
</dbReference>
<organism evidence="6 7">
    <name type="scientific">Ottowia flava</name>
    <dbReference type="NCBI Taxonomy" id="2675430"/>
    <lineage>
        <taxon>Bacteria</taxon>
        <taxon>Pseudomonadati</taxon>
        <taxon>Pseudomonadota</taxon>
        <taxon>Betaproteobacteria</taxon>
        <taxon>Burkholderiales</taxon>
        <taxon>Comamonadaceae</taxon>
        <taxon>Ottowia</taxon>
    </lineage>
</organism>
<evidence type="ECO:0000256" key="2">
    <source>
        <dbReference type="ARBA" id="ARBA00023015"/>
    </source>
</evidence>
<dbReference type="SUPFAM" id="SSF46785">
    <property type="entry name" value="Winged helix' DNA-binding domain"/>
    <property type="match status" value="1"/>
</dbReference>
<dbReference type="InterPro" id="IPR058163">
    <property type="entry name" value="LysR-type_TF_proteobact-type"/>
</dbReference>
<comment type="caution">
    <text evidence="6">The sequence shown here is derived from an EMBL/GenBank/DDBJ whole genome shotgun (WGS) entry which is preliminary data.</text>
</comment>
<evidence type="ECO:0000259" key="5">
    <source>
        <dbReference type="PROSITE" id="PS50931"/>
    </source>
</evidence>
<feature type="domain" description="HTH lysR-type" evidence="5">
    <location>
        <begin position="1"/>
        <end position="59"/>
    </location>
</feature>
<dbReference type="RefSeq" id="WP_222707574.1">
    <property type="nucleotide sequence ID" value="NZ_JBHUEJ010000016.1"/>
</dbReference>
<accession>A0ABW4KSS2</accession>
<protein>
    <submittedName>
        <fullName evidence="6">LysR family transcriptional regulator</fullName>
    </submittedName>
</protein>
<evidence type="ECO:0000313" key="7">
    <source>
        <dbReference type="Proteomes" id="UP001597304"/>
    </source>
</evidence>
<dbReference type="PROSITE" id="PS50931">
    <property type="entry name" value="HTH_LYSR"/>
    <property type="match status" value="1"/>
</dbReference>
<name>A0ABW4KSS2_9BURK</name>
<dbReference type="Pfam" id="PF00126">
    <property type="entry name" value="HTH_1"/>
    <property type="match status" value="1"/>
</dbReference>
<reference evidence="7" key="1">
    <citation type="journal article" date="2019" name="Int. J. Syst. Evol. Microbiol.">
        <title>The Global Catalogue of Microorganisms (GCM) 10K type strain sequencing project: providing services to taxonomists for standard genome sequencing and annotation.</title>
        <authorList>
            <consortium name="The Broad Institute Genomics Platform"/>
            <consortium name="The Broad Institute Genome Sequencing Center for Infectious Disease"/>
            <person name="Wu L."/>
            <person name="Ma J."/>
        </authorList>
    </citation>
    <scope>NUCLEOTIDE SEQUENCE [LARGE SCALE GENOMIC DNA]</scope>
    <source>
        <strain evidence="7">LMG 29247</strain>
    </source>
</reference>
<dbReference type="EMBL" id="JBHUEJ010000016">
    <property type="protein sequence ID" value="MFD1710508.1"/>
    <property type="molecule type" value="Genomic_DNA"/>
</dbReference>
<evidence type="ECO:0000256" key="3">
    <source>
        <dbReference type="ARBA" id="ARBA00023125"/>
    </source>
</evidence>
<dbReference type="PANTHER" id="PTHR30537">
    <property type="entry name" value="HTH-TYPE TRANSCRIPTIONAL REGULATOR"/>
    <property type="match status" value="1"/>
</dbReference>